<dbReference type="InterPro" id="IPR011009">
    <property type="entry name" value="Kinase-like_dom_sf"/>
</dbReference>
<dbReference type="VEuPathDB" id="PlasmoDB:AK88_03946"/>
<dbReference type="SUPFAM" id="SSF56112">
    <property type="entry name" value="Protein kinase-like (PK-like)"/>
    <property type="match status" value="1"/>
</dbReference>
<dbReference type="GO" id="GO:0000776">
    <property type="term" value="C:kinetochore"/>
    <property type="evidence" value="ECO:0007669"/>
    <property type="project" value="UniProtKB-ARBA"/>
</dbReference>
<dbReference type="GO" id="GO:0004672">
    <property type="term" value="F:protein kinase activity"/>
    <property type="evidence" value="ECO:0007669"/>
    <property type="project" value="TreeGrafter"/>
</dbReference>
<feature type="compositionally biased region" description="Basic and acidic residues" evidence="1">
    <location>
        <begin position="1566"/>
        <end position="1622"/>
    </location>
</feature>
<gene>
    <name evidence="2" type="ORF">AK88_03946</name>
</gene>
<dbReference type="InterPro" id="IPR015661">
    <property type="entry name" value="Bub1/Mad3"/>
</dbReference>
<feature type="region of interest" description="Disordered" evidence="1">
    <location>
        <begin position="793"/>
        <end position="1207"/>
    </location>
</feature>
<feature type="region of interest" description="Disordered" evidence="1">
    <location>
        <begin position="1539"/>
        <end position="1626"/>
    </location>
</feature>
<accession>A0A0D9QHE9</accession>
<feature type="compositionally biased region" description="Basic and acidic residues" evidence="1">
    <location>
        <begin position="1106"/>
        <end position="1117"/>
    </location>
</feature>
<feature type="compositionally biased region" description="Basic residues" evidence="1">
    <location>
        <begin position="1555"/>
        <end position="1565"/>
    </location>
</feature>
<feature type="compositionally biased region" description="Polar residues" evidence="1">
    <location>
        <begin position="793"/>
        <end position="803"/>
    </location>
</feature>
<dbReference type="GeneID" id="24269260"/>
<proteinExistence type="predicted"/>
<feature type="compositionally biased region" description="Basic and acidic residues" evidence="1">
    <location>
        <begin position="1011"/>
        <end position="1031"/>
    </location>
</feature>
<feature type="compositionally biased region" description="Basic and acidic residues" evidence="1">
    <location>
        <begin position="1132"/>
        <end position="1151"/>
    </location>
</feature>
<feature type="region of interest" description="Disordered" evidence="1">
    <location>
        <begin position="1702"/>
        <end position="1762"/>
    </location>
</feature>
<dbReference type="RefSeq" id="XP_012336979.1">
    <property type="nucleotide sequence ID" value="XM_012481556.1"/>
</dbReference>
<feature type="region of interest" description="Disordered" evidence="1">
    <location>
        <begin position="709"/>
        <end position="733"/>
    </location>
</feature>
<feature type="compositionally biased region" description="Polar residues" evidence="1">
    <location>
        <begin position="964"/>
        <end position="973"/>
    </location>
</feature>
<keyword evidence="3" id="KW-1185">Reference proteome</keyword>
<evidence type="ECO:0000256" key="1">
    <source>
        <dbReference type="SAM" id="MobiDB-lite"/>
    </source>
</evidence>
<feature type="compositionally biased region" description="Low complexity" evidence="1">
    <location>
        <begin position="1736"/>
        <end position="1762"/>
    </location>
</feature>
<dbReference type="Gene3D" id="1.10.510.10">
    <property type="entry name" value="Transferase(Phosphotransferase) domain 1"/>
    <property type="match status" value="2"/>
</dbReference>
<evidence type="ECO:0008006" key="4">
    <source>
        <dbReference type="Google" id="ProtNLM"/>
    </source>
</evidence>
<reference evidence="2 3" key="1">
    <citation type="submission" date="2014-03" db="EMBL/GenBank/DDBJ databases">
        <title>The Genome Sequence of Plasmodium fragile nilgiri.</title>
        <authorList>
            <consortium name="The Broad Institute Genomics Platform"/>
            <consortium name="The Broad Institute Genome Sequencing Center for Infectious Disease"/>
            <person name="Neafsey D."/>
            <person name="Duraisingh M."/>
            <person name="Young S.K."/>
            <person name="Zeng Q."/>
            <person name="Gargeya S."/>
            <person name="Abouelleil A."/>
            <person name="Alvarado L."/>
            <person name="Chapman S.B."/>
            <person name="Gainer-Dewar J."/>
            <person name="Goldberg J."/>
            <person name="Griggs A."/>
            <person name="Gujja S."/>
            <person name="Hansen M."/>
            <person name="Howarth C."/>
            <person name="Imamovic A."/>
            <person name="Larimer J."/>
            <person name="Pearson M."/>
            <person name="Poon T.W."/>
            <person name="Priest M."/>
            <person name="Roberts A."/>
            <person name="Saif S."/>
            <person name="Shea T."/>
            <person name="Sykes S."/>
            <person name="Wortman J."/>
            <person name="Nusbaum C."/>
            <person name="Birren B."/>
        </authorList>
    </citation>
    <scope>NUCLEOTIDE SEQUENCE [LARGE SCALE GENOMIC DNA]</scope>
    <source>
        <strain evidence="3">nilgiri</strain>
    </source>
</reference>
<feature type="compositionally biased region" description="Basic and acidic residues" evidence="1">
    <location>
        <begin position="894"/>
        <end position="932"/>
    </location>
</feature>
<dbReference type="EMBL" id="KQ001694">
    <property type="protein sequence ID" value="KJP86393.1"/>
    <property type="molecule type" value="Genomic_DNA"/>
</dbReference>
<evidence type="ECO:0000313" key="2">
    <source>
        <dbReference type="EMBL" id="KJP86393.1"/>
    </source>
</evidence>
<feature type="compositionally biased region" description="Basic and acidic residues" evidence="1">
    <location>
        <begin position="1539"/>
        <end position="1554"/>
    </location>
</feature>
<dbReference type="GO" id="GO:0051754">
    <property type="term" value="P:meiotic sister chromatid cohesion, centromeric"/>
    <property type="evidence" value="ECO:0007669"/>
    <property type="project" value="TreeGrafter"/>
</dbReference>
<feature type="region of interest" description="Disordered" evidence="1">
    <location>
        <begin position="2209"/>
        <end position="2231"/>
    </location>
</feature>
<feature type="region of interest" description="Disordered" evidence="1">
    <location>
        <begin position="448"/>
        <end position="478"/>
    </location>
</feature>
<feature type="compositionally biased region" description="Basic residues" evidence="1">
    <location>
        <begin position="995"/>
        <end position="1010"/>
    </location>
</feature>
<dbReference type="PANTHER" id="PTHR14030">
    <property type="entry name" value="MITOTIC CHECKPOINT SERINE/THREONINE-PROTEIN KINASE BUB1"/>
    <property type="match status" value="1"/>
</dbReference>
<feature type="compositionally biased region" description="Basic and acidic residues" evidence="1">
    <location>
        <begin position="1038"/>
        <end position="1051"/>
    </location>
</feature>
<dbReference type="OrthoDB" id="248495at2759"/>
<dbReference type="Proteomes" id="UP000054561">
    <property type="component" value="Unassembled WGS sequence"/>
</dbReference>
<feature type="compositionally biased region" description="Polar residues" evidence="1">
    <location>
        <begin position="849"/>
        <end position="860"/>
    </location>
</feature>
<feature type="compositionally biased region" description="Basic and acidic residues" evidence="1">
    <location>
        <begin position="861"/>
        <end position="877"/>
    </location>
</feature>
<feature type="compositionally biased region" description="Basic and acidic residues" evidence="1">
    <location>
        <begin position="1059"/>
        <end position="1093"/>
    </location>
</feature>
<dbReference type="PANTHER" id="PTHR14030:SF4">
    <property type="entry name" value="BUB1 KINASE, ISOFORM A-RELATED"/>
    <property type="match status" value="1"/>
</dbReference>
<protein>
    <recommendedName>
        <fullName evidence="4">Protein kinase domain-containing protein</fullName>
    </recommendedName>
</protein>
<sequence>MFKKDIQEFYIKNHIENIYIVKRHHADGNVEEKKSSVLFKSIDEFVRVLIQIRKYDKEIKKICITKNGSNISTTLQEYLDFYVSHFGHKFHSFILEYKNSLVNDDLKNHYIIKKLTKNDIENVAKNSYARVMFMYDSVKYLLYYIKKNITQMTEINESFVKLLMSYLRVSVNPLNLITHVYLHGYKAVPSVDQEKKENLPNQISQNGPNETWKEVSPIKDNPVVDFPTKDHFFCNELCQFVCSYGDYIIKHTISSSYVEVLNRGDIIKSKLSIYEAAKRHIRSYMMKKICSYANFKDCNLNAQFEHATIFNAYEGDLIKFQKIFKRFTQVGSGYKHVSMSRRNFSYIYELILAVYLVKKCLIHLNENIDAVLQVALYTLYSAAKVIIIYLYFNLPKHMSHYFLNVYLLFFKSKNKNSEGQRQGNKTAYIMNRMRRTYRNVLQYVVRRGKGSSEGEQHTQDGMPSEETPNAVNPYEVNPDEVTPLEGKIKVSERKRYRKVLNLLYFQIDSYDKKWAKQKSKQEVKKFVRLHINGSVIQLKYNSEVLLRKKKKCNKKTLSKVGPTEAVKDSSQRVTQQNGTISCMKKRANLVYPDKIEYMKRYAPLYRTKCRSNTKKGGKNAHRNRPVHIQINTVNYSMHNRLIYNYRDDDVYARKEKKSDEEGEVSSYKNSRSCAKHIIGKLLNCVLSNLRKGNEFAQSNTRDIHAIDSFDADAPSNHNGSDDYEDSHCSGPNEEVAKMDESITCPVQTILNEHEKGGDTPESCYLSRNGSIQSEAKMKCEVLSARTLDKSKSEINSVQTVNSKEIQEGEEGRDEVSSEDGGIPSKEVDHTVKRQEDEIVYTQLDPSVGKTHSSVEQSPQESFEKSKKKYAENEEVQRGEISSPEKIQNGIEKIAYGEKADDSPRHGSKTEGHTEREELEKESLEKEKQRDDSEGACSPQNISQALLQLRKKNNRRTEGKYKMFFSNNSSTMDASSDDYYPFKTMKQKAERERRKAAAKAKKKASSTKKGKEKSNIHTKGKEKSKEPIKGNEKSNVQTKGKEKSNEPIKGNEKSNVQTKGNEKSNEPIKGKEKSNEQTKGKKKEEKSKKKETDQASKTGSSKTNKRKWLEHTEEETITKKKGKSNRSSSYHSMKNDNSKRNKLVQGKEKSSTTDRVTNNQFRKRNTGIATEERAIATNGEDFLDEHKGGSANNSQMSKAKPPTADDTTIHGSARKLIFNVSLNGSEGGEECSPFKYEFGGRTSWGLNVSKGHEPICGDLDVSDHHYNSDVLVLNEDNPLWKDVDESQSVSRMHGKKDKTYEQAYKRLDEQLRIDKDMPQFDMPFICTQQVYINERVYDIVKDTEERLKLIVIHLFNYYIIGGIFLTNPFNRAQRERYRNFTSIQENINDIEHTKIFKYSSHELMIGNIRRNTRVSLMGGRTSKRVMIILNRQGKGLNGATYKCTINNALYACKVQQRLYLAKKEIFFSYILKTRKMLKHRKYSEQRKRALGMGGKTAEVRSDYSRQESGISSSAELFFEIFVKGNLYMFPDELHYKVHTADGSSDKSARKGEGQRKGAKRRGNKGNKKGDKCEGVPEEKDNTEEKAEQNSERRKEDKCEGQAEEKAEQNSERKSEGQSEKHSSEGGTSLLIMGTHKHVTTLNELINTFIRKGHQSINEELVLFIVYHLIVALLQLHVLDVLHGDVKIDNILVAKDEKLLLQMQKSKRNSPREAPSSCMGKTKGKSKSKSKPRTEGNSDSSRSSSGTRSVPAGSRSSSSGVRSAFGGSSTFMSEYMLNGKGTRNPNSFLIKKFPLNIFLIDIGRGIDAKNFRNYLFYGEKNCDCYNFLSDSIFTYHIDFIGIAQVASCLLYYKHMGCTKYKYDESIMDQNYTTINNLNLTYMTHNKNFMNNSSTQVKIKKKEAPKGKKQSRCKEIESFIQVKERAYTEDEGKQEKGCTGESVCLEGGKTTGKSSHSTENGPHPVGLLQRSLNCAGNKQKESDKGNKGSANSNMAPESTYFIDYSGNIPMDDRDRKKIERYIDQMKKNNENCYIEQEEERKIKNFSVRLLSKRKKYIEFWEIFFHLLLNFCNVYELSSVSYNSKEIGTNVDKANLFHHKVMNKTENYYFDFCKNNWEEIPQGDQQRKDVCMKEKLHPFDTSNHNLYTPKAETVWFNGDSHNESALEDVHHTDEAKQEIGNLCHHDNTSTDDDSNACSMKKGRCDVEKEALEENPRKQTHNEPHKDNSHQVDNTNAEKEITKVVLDKQHEQTNGDQPQSNSKYFFIKNSISNLKNIKKKMHKVQHKIERDTFEASIKGKNDSYNFPSKEENFSLKRKMIFFENEQNRQKCRKLNDQKYYAKECRPNDTKRFTRYVNKLMKKKAIFVLMFLKRTIEKIFDDDTSRQEILLSEMKNAVAFF</sequence>
<dbReference type="GO" id="GO:0007094">
    <property type="term" value="P:mitotic spindle assembly checkpoint signaling"/>
    <property type="evidence" value="ECO:0007669"/>
    <property type="project" value="InterPro"/>
</dbReference>
<feature type="compositionally biased region" description="Basic and acidic residues" evidence="1">
    <location>
        <begin position="825"/>
        <end position="836"/>
    </location>
</feature>
<dbReference type="GO" id="GO:0032991">
    <property type="term" value="C:protein-containing complex"/>
    <property type="evidence" value="ECO:0007669"/>
    <property type="project" value="UniProtKB-ARBA"/>
</dbReference>
<evidence type="ECO:0000313" key="3">
    <source>
        <dbReference type="Proteomes" id="UP000054561"/>
    </source>
</evidence>
<organism evidence="2 3">
    <name type="scientific">Plasmodium fragile</name>
    <dbReference type="NCBI Taxonomy" id="5857"/>
    <lineage>
        <taxon>Eukaryota</taxon>
        <taxon>Sar</taxon>
        <taxon>Alveolata</taxon>
        <taxon>Apicomplexa</taxon>
        <taxon>Aconoidasida</taxon>
        <taxon>Haemosporida</taxon>
        <taxon>Plasmodiidae</taxon>
        <taxon>Plasmodium</taxon>
        <taxon>Plasmodium (Plasmodium)</taxon>
    </lineage>
</organism>
<dbReference type="OMA" id="MNKSNGM"/>
<feature type="compositionally biased region" description="Basic residues" evidence="1">
    <location>
        <begin position="1720"/>
        <end position="1729"/>
    </location>
</feature>
<name>A0A0D9QHE9_PLAFR</name>